<evidence type="ECO:0000313" key="6">
    <source>
        <dbReference type="EMBL" id="MBB3809619.1"/>
    </source>
</evidence>
<dbReference type="InterPro" id="IPR017685">
    <property type="entry name" value="ArgP"/>
</dbReference>
<sequence length="302" mass="33126">MLDYPAAHAVVMVVRTGSFEKAANALNVTPSAVSQRVRQLEERLGAVLVVRGSPCVATETGEWLCRHMEHVGMLESALMQRFPLPVNSGSSSARVTINVAANADSLETWFLNALADFSTVSDHLLDIAVDDQEHTAEWLKRGRVLAAVTSLDRPVQGCRCIPLGALHYCATASPAFMERYFREGVTPETLAHAPALAFNRKDNLQAQWIRQVLGQDVILHNHWLPSTHGFVTASLLGLGWGMNPIQLVRDHLAAGRLVEMLPDSPLLVPLFWQVSRLADDSIAPLTLAIIRAAKANLRPRQI</sequence>
<dbReference type="PROSITE" id="PS50931">
    <property type="entry name" value="HTH_LYSR"/>
    <property type="match status" value="1"/>
</dbReference>
<dbReference type="Pfam" id="PF00126">
    <property type="entry name" value="HTH_1"/>
    <property type="match status" value="1"/>
</dbReference>
<dbReference type="NCBIfam" id="NF009888">
    <property type="entry name" value="PRK13348.1"/>
    <property type="match status" value="1"/>
</dbReference>
<gene>
    <name evidence="6" type="ORF">FHS81_001701</name>
</gene>
<dbReference type="InterPro" id="IPR036390">
    <property type="entry name" value="WH_DNA-bd_sf"/>
</dbReference>
<keyword evidence="3" id="KW-0238">DNA-binding</keyword>
<reference evidence="6 7" key="1">
    <citation type="submission" date="2020-08" db="EMBL/GenBank/DDBJ databases">
        <title>Genomic Encyclopedia of Type Strains, Phase IV (KMG-IV): sequencing the most valuable type-strain genomes for metagenomic binning, comparative biology and taxonomic classification.</title>
        <authorList>
            <person name="Goeker M."/>
        </authorList>
    </citation>
    <scope>NUCLEOTIDE SEQUENCE [LARGE SCALE GENOMIC DNA]</scope>
    <source>
        <strain evidence="6 7">DSM 28760</strain>
    </source>
</reference>
<organism evidence="6 7">
    <name type="scientific">Pseudochelatococcus contaminans</name>
    <dbReference type="NCBI Taxonomy" id="1538103"/>
    <lineage>
        <taxon>Bacteria</taxon>
        <taxon>Pseudomonadati</taxon>
        <taxon>Pseudomonadota</taxon>
        <taxon>Alphaproteobacteria</taxon>
        <taxon>Hyphomicrobiales</taxon>
        <taxon>Chelatococcaceae</taxon>
        <taxon>Pseudochelatococcus</taxon>
    </lineage>
</organism>
<dbReference type="RefSeq" id="WP_183751840.1">
    <property type="nucleotide sequence ID" value="NZ_JACICC010000003.1"/>
</dbReference>
<keyword evidence="2" id="KW-0805">Transcription regulation</keyword>
<evidence type="ECO:0000259" key="5">
    <source>
        <dbReference type="PROSITE" id="PS50931"/>
    </source>
</evidence>
<evidence type="ECO:0000256" key="3">
    <source>
        <dbReference type="ARBA" id="ARBA00023125"/>
    </source>
</evidence>
<dbReference type="SUPFAM" id="SSF53850">
    <property type="entry name" value="Periplasmic binding protein-like II"/>
    <property type="match status" value="1"/>
</dbReference>
<dbReference type="Gene3D" id="1.10.10.10">
    <property type="entry name" value="Winged helix-like DNA-binding domain superfamily/Winged helix DNA-binding domain"/>
    <property type="match status" value="1"/>
</dbReference>
<proteinExistence type="inferred from homology"/>
<evidence type="ECO:0000256" key="1">
    <source>
        <dbReference type="ARBA" id="ARBA00009437"/>
    </source>
</evidence>
<keyword evidence="4" id="KW-0804">Transcription</keyword>
<evidence type="ECO:0000256" key="2">
    <source>
        <dbReference type="ARBA" id="ARBA00023015"/>
    </source>
</evidence>
<comment type="caution">
    <text evidence="6">The sequence shown here is derived from an EMBL/GenBank/DDBJ whole genome shotgun (WGS) entry which is preliminary data.</text>
</comment>
<dbReference type="InterPro" id="IPR050176">
    <property type="entry name" value="LTTR"/>
</dbReference>
<accession>A0A7W5Z4L8</accession>
<dbReference type="AlphaFoldDB" id="A0A7W5Z4L8"/>
<dbReference type="NCBIfam" id="NF002964">
    <property type="entry name" value="PRK03635.1"/>
    <property type="match status" value="1"/>
</dbReference>
<dbReference type="NCBIfam" id="TIGR03298">
    <property type="entry name" value="argP"/>
    <property type="match status" value="1"/>
</dbReference>
<dbReference type="PRINTS" id="PR00039">
    <property type="entry name" value="HTHLYSR"/>
</dbReference>
<dbReference type="Gene3D" id="3.40.190.290">
    <property type="match status" value="1"/>
</dbReference>
<dbReference type="GO" id="GO:0003677">
    <property type="term" value="F:DNA binding"/>
    <property type="evidence" value="ECO:0007669"/>
    <property type="project" value="UniProtKB-KW"/>
</dbReference>
<protein>
    <submittedName>
        <fullName evidence="6">LysR family transcriptional regulator (Chromosome initiation inhibitor)</fullName>
    </submittedName>
</protein>
<feature type="domain" description="HTH lysR-type" evidence="5">
    <location>
        <begin position="2"/>
        <end position="58"/>
    </location>
</feature>
<dbReference type="Pfam" id="PF03466">
    <property type="entry name" value="LysR_substrate"/>
    <property type="match status" value="1"/>
</dbReference>
<dbReference type="InterPro" id="IPR036388">
    <property type="entry name" value="WH-like_DNA-bd_sf"/>
</dbReference>
<evidence type="ECO:0000313" key="7">
    <source>
        <dbReference type="Proteomes" id="UP000537592"/>
    </source>
</evidence>
<dbReference type="InterPro" id="IPR000847">
    <property type="entry name" value="LysR_HTH_N"/>
</dbReference>
<evidence type="ECO:0000256" key="4">
    <source>
        <dbReference type="ARBA" id="ARBA00023163"/>
    </source>
</evidence>
<dbReference type="InterPro" id="IPR005119">
    <property type="entry name" value="LysR_subst-bd"/>
</dbReference>
<dbReference type="PANTHER" id="PTHR30579">
    <property type="entry name" value="TRANSCRIPTIONAL REGULATOR"/>
    <property type="match status" value="1"/>
</dbReference>
<name>A0A7W5Z4L8_9HYPH</name>
<dbReference type="SUPFAM" id="SSF46785">
    <property type="entry name" value="Winged helix' DNA-binding domain"/>
    <property type="match status" value="1"/>
</dbReference>
<dbReference type="GO" id="GO:0003700">
    <property type="term" value="F:DNA-binding transcription factor activity"/>
    <property type="evidence" value="ECO:0007669"/>
    <property type="project" value="InterPro"/>
</dbReference>
<keyword evidence="7" id="KW-1185">Reference proteome</keyword>
<dbReference type="PANTHER" id="PTHR30579:SF2">
    <property type="entry name" value="HTH-TYPE TRANSCRIPTIONAL REGULATOR ARGP"/>
    <property type="match status" value="1"/>
</dbReference>
<dbReference type="EMBL" id="JACICC010000003">
    <property type="protein sequence ID" value="MBB3809619.1"/>
    <property type="molecule type" value="Genomic_DNA"/>
</dbReference>
<dbReference type="Proteomes" id="UP000537592">
    <property type="component" value="Unassembled WGS sequence"/>
</dbReference>
<comment type="similarity">
    <text evidence="1">Belongs to the LysR transcriptional regulatory family.</text>
</comment>